<dbReference type="AlphaFoldDB" id="A0A6J7VBK3"/>
<dbReference type="EMBL" id="CAFBMY010000022">
    <property type="protein sequence ID" value="CAB4918908.1"/>
    <property type="molecule type" value="Genomic_DNA"/>
</dbReference>
<dbReference type="InterPro" id="IPR024072">
    <property type="entry name" value="DHFR-like_dom_sf"/>
</dbReference>
<organism evidence="9">
    <name type="scientific">freshwater metagenome</name>
    <dbReference type="NCBI Taxonomy" id="449393"/>
    <lineage>
        <taxon>unclassified sequences</taxon>
        <taxon>metagenomes</taxon>
        <taxon>ecological metagenomes</taxon>
    </lineage>
</organism>
<evidence type="ECO:0000313" key="6">
    <source>
        <dbReference type="EMBL" id="CAB4918908.1"/>
    </source>
</evidence>
<proteinExistence type="predicted"/>
<evidence type="ECO:0000313" key="2">
    <source>
        <dbReference type="EMBL" id="CAB4711698.1"/>
    </source>
</evidence>
<reference evidence="9" key="1">
    <citation type="submission" date="2020-05" db="EMBL/GenBank/DDBJ databases">
        <authorList>
            <person name="Chiriac C."/>
            <person name="Salcher M."/>
            <person name="Ghai R."/>
            <person name="Kavagutti S V."/>
        </authorList>
    </citation>
    <scope>NUCLEOTIDE SEQUENCE</scope>
</reference>
<dbReference type="EMBL" id="CAFBRB010000059">
    <property type="protein sequence ID" value="CAB5074862.1"/>
    <property type="molecule type" value="Genomic_DNA"/>
</dbReference>
<evidence type="ECO:0000313" key="1">
    <source>
        <dbReference type="EMBL" id="CAB4660923.1"/>
    </source>
</evidence>
<evidence type="ECO:0000313" key="3">
    <source>
        <dbReference type="EMBL" id="CAB4765640.1"/>
    </source>
</evidence>
<dbReference type="EMBL" id="CAFBQK010000016">
    <property type="protein sequence ID" value="CAB5047072.1"/>
    <property type="molecule type" value="Genomic_DNA"/>
</dbReference>
<dbReference type="EMBL" id="CAEZZR010000011">
    <property type="protein sequence ID" value="CAB4765640.1"/>
    <property type="molecule type" value="Genomic_DNA"/>
</dbReference>
<protein>
    <submittedName>
        <fullName evidence="9">Unannotated protein</fullName>
    </submittedName>
</protein>
<sequence>MAPADAIARAEKEFGENIGIEAGPSIILELLALGKIDDFELSITPITGGEGLLDIQNLLKNFQEITEELVDGTQFFSCSGPIIKKQK</sequence>
<dbReference type="EMBL" id="CAEZWO010000063">
    <property type="protein sequence ID" value="CAB4660923.1"/>
    <property type="molecule type" value="Genomic_DNA"/>
</dbReference>
<evidence type="ECO:0000313" key="7">
    <source>
        <dbReference type="EMBL" id="CAB4970926.1"/>
    </source>
</evidence>
<evidence type="ECO:0000313" key="5">
    <source>
        <dbReference type="EMBL" id="CAB4839596.1"/>
    </source>
</evidence>
<dbReference type="EMBL" id="CAFBOJ010000005">
    <property type="protein sequence ID" value="CAB4970926.1"/>
    <property type="molecule type" value="Genomic_DNA"/>
</dbReference>
<gene>
    <name evidence="1" type="ORF">UFOPK2254_00744</name>
    <name evidence="2" type="ORF">UFOPK2646_01012</name>
    <name evidence="3" type="ORF">UFOPK2907_00211</name>
    <name evidence="4" type="ORF">UFOPK3197_00521</name>
    <name evidence="5" type="ORF">UFOPK3241_00086</name>
    <name evidence="6" type="ORF">UFOPK3707_00246</name>
    <name evidence="7" type="ORF">UFOPK3937_00098</name>
    <name evidence="8" type="ORF">UFOPK4265_00227</name>
    <name evidence="9" type="ORF">UFOPK4401_00666</name>
</gene>
<evidence type="ECO:0000313" key="4">
    <source>
        <dbReference type="EMBL" id="CAB4826021.1"/>
    </source>
</evidence>
<dbReference type="Gene3D" id="3.40.430.10">
    <property type="entry name" value="Dihydrofolate Reductase, subunit A"/>
    <property type="match status" value="1"/>
</dbReference>
<accession>A0A6J7VBK3</accession>
<evidence type="ECO:0000313" key="8">
    <source>
        <dbReference type="EMBL" id="CAB5047072.1"/>
    </source>
</evidence>
<dbReference type="SUPFAM" id="SSF53597">
    <property type="entry name" value="Dihydrofolate reductase-like"/>
    <property type="match status" value="1"/>
</dbReference>
<dbReference type="EMBL" id="CAEZYB010000127">
    <property type="protein sequence ID" value="CAB4711698.1"/>
    <property type="molecule type" value="Genomic_DNA"/>
</dbReference>
<name>A0A6J7VBK3_9ZZZZ</name>
<dbReference type="EMBL" id="CAFAZX010000002">
    <property type="protein sequence ID" value="CAB4839596.1"/>
    <property type="molecule type" value="Genomic_DNA"/>
</dbReference>
<dbReference type="EMBL" id="CAFABI010000042">
    <property type="protein sequence ID" value="CAB4826021.1"/>
    <property type="molecule type" value="Genomic_DNA"/>
</dbReference>
<evidence type="ECO:0000313" key="9">
    <source>
        <dbReference type="EMBL" id="CAB5074862.1"/>
    </source>
</evidence>